<dbReference type="AlphaFoldDB" id="A0A1H0D661"/>
<name>A0A1H0D661_9BACI</name>
<accession>A0A1H0D661</accession>
<protein>
    <submittedName>
        <fullName evidence="2">Cxxc_20_cxxc protein</fullName>
    </submittedName>
</protein>
<gene>
    <name evidence="2" type="ORF">SAMN04488053_102355</name>
</gene>
<keyword evidence="1" id="KW-1133">Transmembrane helix</keyword>
<evidence type="ECO:0000256" key="1">
    <source>
        <dbReference type="SAM" id="Phobius"/>
    </source>
</evidence>
<keyword evidence="1" id="KW-0472">Membrane</keyword>
<evidence type="ECO:0000313" key="3">
    <source>
        <dbReference type="Proteomes" id="UP000198778"/>
    </source>
</evidence>
<dbReference type="STRING" id="745820.SAMN04488053_102355"/>
<feature type="transmembrane region" description="Helical" evidence="1">
    <location>
        <begin position="44"/>
        <end position="62"/>
    </location>
</feature>
<dbReference type="InterPro" id="IPR026369">
    <property type="entry name" value="CxxC_20_CxxC"/>
</dbReference>
<sequence>MKLPNCSTCNYSFRWKELFFTFGSKKCPNCGVYQFITAQKRRQSVWVSPIAAAASAIFLQWAGLPFSITIPIVLTVVVLALLLNPFFLEFTEKEEPLF</sequence>
<keyword evidence="3" id="KW-1185">Reference proteome</keyword>
<reference evidence="3" key="1">
    <citation type="submission" date="2016-10" db="EMBL/GenBank/DDBJ databases">
        <authorList>
            <person name="Varghese N."/>
            <person name="Submissions S."/>
        </authorList>
    </citation>
    <scope>NUCLEOTIDE SEQUENCE [LARGE SCALE GENOMIC DNA]</scope>
    <source>
        <strain evidence="3">CGMCC 1.10369</strain>
    </source>
</reference>
<dbReference type="NCBIfam" id="TIGR04104">
    <property type="entry name" value="cxxc_20_cxxc"/>
    <property type="match status" value="1"/>
</dbReference>
<feature type="transmembrane region" description="Helical" evidence="1">
    <location>
        <begin position="68"/>
        <end position="88"/>
    </location>
</feature>
<proteinExistence type="predicted"/>
<dbReference type="RefSeq" id="WP_090841727.1">
    <property type="nucleotide sequence ID" value="NZ_FNIL01000002.1"/>
</dbReference>
<dbReference type="Proteomes" id="UP000198778">
    <property type="component" value="Unassembled WGS sequence"/>
</dbReference>
<organism evidence="2 3">
    <name type="scientific">Alkalicoccus daliensis</name>
    <dbReference type="NCBI Taxonomy" id="745820"/>
    <lineage>
        <taxon>Bacteria</taxon>
        <taxon>Bacillati</taxon>
        <taxon>Bacillota</taxon>
        <taxon>Bacilli</taxon>
        <taxon>Bacillales</taxon>
        <taxon>Bacillaceae</taxon>
        <taxon>Alkalicoccus</taxon>
    </lineage>
</organism>
<keyword evidence="1" id="KW-0812">Transmembrane</keyword>
<dbReference type="OrthoDB" id="2418141at2"/>
<dbReference type="EMBL" id="FNIL01000002">
    <property type="protein sequence ID" value="SDN65559.1"/>
    <property type="molecule type" value="Genomic_DNA"/>
</dbReference>
<evidence type="ECO:0000313" key="2">
    <source>
        <dbReference type="EMBL" id="SDN65559.1"/>
    </source>
</evidence>